<dbReference type="Proteomes" id="UP000799423">
    <property type="component" value="Unassembled WGS sequence"/>
</dbReference>
<feature type="region of interest" description="Disordered" evidence="1">
    <location>
        <begin position="1"/>
        <end position="133"/>
    </location>
</feature>
<accession>A0A6A7AMQ3</accession>
<dbReference type="GO" id="GO:0003700">
    <property type="term" value="F:DNA-binding transcription factor activity"/>
    <property type="evidence" value="ECO:0007669"/>
    <property type="project" value="InterPro"/>
</dbReference>
<evidence type="ECO:0000313" key="3">
    <source>
        <dbReference type="EMBL" id="KAF2844460.1"/>
    </source>
</evidence>
<sequence length="192" mass="21046">MGYRSTTILPPADDWSEVKDPVKRRQMQNRIAQRNYRRRLKKKLEDLEHRDKSNGASPSKSNDASPNASTSQHKSPSLVAERPKAYPGERQSSEASSMAPSPPSPPAAENAVPVHTPGLTLQPSPATPASSTDAYFQQQLGGEEAGSYYDVGPFQQGYEAIAGIGDTIFGHYFRYFIPGESDSRVTVPMHAR</sequence>
<dbReference type="PROSITE" id="PS00036">
    <property type="entry name" value="BZIP_BASIC"/>
    <property type="match status" value="1"/>
</dbReference>
<reference evidence="3" key="1">
    <citation type="submission" date="2020-01" db="EMBL/GenBank/DDBJ databases">
        <authorList>
            <consortium name="DOE Joint Genome Institute"/>
            <person name="Haridas S."/>
            <person name="Albert R."/>
            <person name="Binder M."/>
            <person name="Bloem J."/>
            <person name="Labutti K."/>
            <person name="Salamov A."/>
            <person name="Andreopoulos B."/>
            <person name="Baker S.E."/>
            <person name="Barry K."/>
            <person name="Bills G."/>
            <person name="Bluhm B.H."/>
            <person name="Cannon C."/>
            <person name="Castanera R."/>
            <person name="Culley D.E."/>
            <person name="Daum C."/>
            <person name="Ezra D."/>
            <person name="Gonzalez J.B."/>
            <person name="Henrissat B."/>
            <person name="Kuo A."/>
            <person name="Liang C."/>
            <person name="Lipzen A."/>
            <person name="Lutzoni F."/>
            <person name="Magnuson J."/>
            <person name="Mondo S."/>
            <person name="Nolan M."/>
            <person name="Ohm R."/>
            <person name="Pangilinan J."/>
            <person name="Park H.-J."/>
            <person name="Ramirez L."/>
            <person name="Alfaro M."/>
            <person name="Sun H."/>
            <person name="Tritt A."/>
            <person name="Yoshinaga Y."/>
            <person name="Zwiers L.-H."/>
            <person name="Turgeon B.G."/>
            <person name="Goodwin S.B."/>
            <person name="Spatafora J.W."/>
            <person name="Crous P.W."/>
            <person name="Grigoriev I.V."/>
        </authorList>
    </citation>
    <scope>NUCLEOTIDE SEQUENCE</scope>
    <source>
        <strain evidence="3">IPT5</strain>
    </source>
</reference>
<organism evidence="3 4">
    <name type="scientific">Plenodomus tracheiphilus IPT5</name>
    <dbReference type="NCBI Taxonomy" id="1408161"/>
    <lineage>
        <taxon>Eukaryota</taxon>
        <taxon>Fungi</taxon>
        <taxon>Dikarya</taxon>
        <taxon>Ascomycota</taxon>
        <taxon>Pezizomycotina</taxon>
        <taxon>Dothideomycetes</taxon>
        <taxon>Pleosporomycetidae</taxon>
        <taxon>Pleosporales</taxon>
        <taxon>Pleosporineae</taxon>
        <taxon>Leptosphaeriaceae</taxon>
        <taxon>Plenodomus</taxon>
    </lineage>
</organism>
<dbReference type="SUPFAM" id="SSF57959">
    <property type="entry name" value="Leucine zipper domain"/>
    <property type="match status" value="1"/>
</dbReference>
<dbReference type="AlphaFoldDB" id="A0A6A7AMQ3"/>
<protein>
    <recommendedName>
        <fullName evidence="2">BZIP domain-containing protein</fullName>
    </recommendedName>
</protein>
<feature type="compositionally biased region" description="Basic and acidic residues" evidence="1">
    <location>
        <begin position="43"/>
        <end position="53"/>
    </location>
</feature>
<feature type="compositionally biased region" description="Polar residues" evidence="1">
    <location>
        <begin position="119"/>
        <end position="133"/>
    </location>
</feature>
<proteinExistence type="predicted"/>
<evidence type="ECO:0000259" key="2">
    <source>
        <dbReference type="PROSITE" id="PS00036"/>
    </source>
</evidence>
<gene>
    <name evidence="3" type="ORF">T440DRAFT_523476</name>
</gene>
<feature type="compositionally biased region" description="Polar residues" evidence="1">
    <location>
        <begin position="54"/>
        <end position="75"/>
    </location>
</feature>
<dbReference type="OrthoDB" id="3945980at2759"/>
<dbReference type="InterPro" id="IPR004827">
    <property type="entry name" value="bZIP"/>
</dbReference>
<name>A0A6A7AMQ3_9PLEO</name>
<dbReference type="CDD" id="cd14688">
    <property type="entry name" value="bZIP_YAP"/>
    <property type="match status" value="1"/>
</dbReference>
<keyword evidence="4" id="KW-1185">Reference proteome</keyword>
<dbReference type="InterPro" id="IPR052635">
    <property type="entry name" value="Sec_Metab_Biosynth_Reg"/>
</dbReference>
<dbReference type="EMBL" id="MU006378">
    <property type="protein sequence ID" value="KAF2844460.1"/>
    <property type="molecule type" value="Genomic_DNA"/>
</dbReference>
<evidence type="ECO:0000256" key="1">
    <source>
        <dbReference type="SAM" id="MobiDB-lite"/>
    </source>
</evidence>
<feature type="domain" description="BZIP" evidence="2">
    <location>
        <begin position="24"/>
        <end position="39"/>
    </location>
</feature>
<dbReference type="PANTHER" id="PTHR39607">
    <property type="entry name" value="XANTHOCILLIN BIOSYNTHESIS CLUSTER TRANSCRIPTION FACTOR XANC-RELATED"/>
    <property type="match status" value="1"/>
</dbReference>
<dbReference type="InterPro" id="IPR046347">
    <property type="entry name" value="bZIP_sf"/>
</dbReference>
<dbReference type="Gene3D" id="1.20.5.170">
    <property type="match status" value="1"/>
</dbReference>
<evidence type="ECO:0000313" key="4">
    <source>
        <dbReference type="Proteomes" id="UP000799423"/>
    </source>
</evidence>
<dbReference type="PANTHER" id="PTHR39607:SF1">
    <property type="entry name" value="B-ZIP TRANSCRIPTION FACTOR (EUROFUNG)"/>
    <property type="match status" value="1"/>
</dbReference>